<keyword evidence="2" id="KW-0129">CBS domain</keyword>
<accession>A0A804MFR8</accession>
<protein>
    <submittedName>
        <fullName evidence="3">Uncharacterized protein</fullName>
    </submittedName>
</protein>
<dbReference type="Proteomes" id="UP000007305">
    <property type="component" value="Chromosome 2"/>
</dbReference>
<evidence type="ECO:0000256" key="2">
    <source>
        <dbReference type="ARBA" id="ARBA00023122"/>
    </source>
</evidence>
<evidence type="ECO:0000313" key="3">
    <source>
        <dbReference type="EnsemblPlants" id="Zm00001eb082120_P001"/>
    </source>
</evidence>
<evidence type="ECO:0000256" key="1">
    <source>
        <dbReference type="ARBA" id="ARBA00022737"/>
    </source>
</evidence>
<dbReference type="PANTHER" id="PTHR11689:SF144">
    <property type="entry name" value="CHLORIDE CHANNEL PROTEIN"/>
    <property type="match status" value="1"/>
</dbReference>
<dbReference type="Gramene" id="Zm00001eb082120_T001">
    <property type="protein sequence ID" value="Zm00001eb082120_P001"/>
    <property type="gene ID" value="Zm00001eb082120"/>
</dbReference>
<name>A0A804MFR8_MAIZE</name>
<dbReference type="PANTHER" id="PTHR11689">
    <property type="entry name" value="CHLORIDE CHANNEL PROTEIN CLC FAMILY MEMBER"/>
    <property type="match status" value="1"/>
</dbReference>
<organism evidence="3 4">
    <name type="scientific">Zea mays</name>
    <name type="common">Maize</name>
    <dbReference type="NCBI Taxonomy" id="4577"/>
    <lineage>
        <taxon>Eukaryota</taxon>
        <taxon>Viridiplantae</taxon>
        <taxon>Streptophyta</taxon>
        <taxon>Embryophyta</taxon>
        <taxon>Tracheophyta</taxon>
        <taxon>Spermatophyta</taxon>
        <taxon>Magnoliopsida</taxon>
        <taxon>Liliopsida</taxon>
        <taxon>Poales</taxon>
        <taxon>Poaceae</taxon>
        <taxon>PACMAD clade</taxon>
        <taxon>Panicoideae</taxon>
        <taxon>Andropogonodae</taxon>
        <taxon>Andropogoneae</taxon>
        <taxon>Tripsacinae</taxon>
        <taxon>Zea</taxon>
    </lineage>
</organism>
<dbReference type="FunCoup" id="A0A804MFR8">
    <property type="interactions" value="11"/>
</dbReference>
<evidence type="ECO:0000313" key="4">
    <source>
        <dbReference type="Proteomes" id="UP000007305"/>
    </source>
</evidence>
<reference evidence="3" key="3">
    <citation type="submission" date="2021-05" db="UniProtKB">
        <authorList>
            <consortium name="EnsemblPlants"/>
        </authorList>
    </citation>
    <scope>IDENTIFICATION</scope>
    <source>
        <strain evidence="3">cv. B73</strain>
    </source>
</reference>
<dbReference type="InParanoid" id="A0A804MFR8"/>
<sequence>MLKGKGFMKEKVKTSGSSVLQRFGAFEFAKRGSGKGLKIENLDFSDEEMDMYVDLHPITNTSPYTVVETMALAKAAVLFCALGLKAPARCAKDPRGELSLFESFSRDQILQCWPFF</sequence>
<keyword evidence="1" id="KW-0677">Repeat</keyword>
<reference evidence="3" key="2">
    <citation type="submission" date="2019-07" db="EMBL/GenBank/DDBJ databases">
        <authorList>
            <person name="Seetharam A."/>
            <person name="Woodhouse M."/>
            <person name="Cannon E."/>
        </authorList>
    </citation>
    <scope>NUCLEOTIDE SEQUENCE [LARGE SCALE GENOMIC DNA]</scope>
    <source>
        <strain evidence="3">cv. B73</strain>
    </source>
</reference>
<dbReference type="AlphaFoldDB" id="A0A804MFR8"/>
<reference evidence="4" key="1">
    <citation type="submission" date="2015-12" db="EMBL/GenBank/DDBJ databases">
        <title>Update maize B73 reference genome by single molecule sequencing technologies.</title>
        <authorList>
            <consortium name="Maize Genome Sequencing Project"/>
            <person name="Ware D."/>
        </authorList>
    </citation>
    <scope>NUCLEOTIDE SEQUENCE [LARGE SCALE GENOMIC DNA]</scope>
    <source>
        <strain evidence="4">cv. B73</strain>
    </source>
</reference>
<dbReference type="EnsemblPlants" id="Zm00001eb082120_T001">
    <property type="protein sequence ID" value="Zm00001eb082120_P001"/>
    <property type="gene ID" value="Zm00001eb082120"/>
</dbReference>
<proteinExistence type="predicted"/>
<dbReference type="InterPro" id="IPR051280">
    <property type="entry name" value="Cl-channel/antiporter"/>
</dbReference>
<keyword evidence="4" id="KW-1185">Reference proteome</keyword>